<feature type="domain" description="Reverse transcriptase" evidence="1">
    <location>
        <begin position="195"/>
        <end position="336"/>
    </location>
</feature>
<sequence length="351" mass="39845">MEIGVEDVDTKIKSIISQYRRGKKKEKTIKTGSAGGEQYKSKWYLLQDLEFLSGPSEIRPINDSFKFSISAASLINSAIIVTIDRKPCAVVDITKLFTIELYDPVSLEIDRVMKCTVHILPARYHTRRFALERIELGRNFLTKYLVKVDLERRKVVLRFDNGATTAIPFDLKKNSSISTEDNVRNLLADIDSRRSHFNFTAVVSIDIKGAFDYINWTHTLSELARWQFPEYLQLIVSDFLRNRVVKAGSCRVQLTRGRAQGSVLGGLLWNISYNYALEHFEPTGTRVTCYANDTAFVIGANNSRRLTEKINKLLEEVPVVLSQSGLLLSARKTEVMVLRGKGFDSDPPTIR</sequence>
<evidence type="ECO:0000313" key="4">
    <source>
        <dbReference type="Proteomes" id="UP001367676"/>
    </source>
</evidence>
<name>A0AAN9TM57_9HEMI</name>
<dbReference type="InterPro" id="IPR000477">
    <property type="entry name" value="RT_dom"/>
</dbReference>
<accession>A0AAN9TM57</accession>
<dbReference type="Proteomes" id="UP001367676">
    <property type="component" value="Unassembled WGS sequence"/>
</dbReference>
<dbReference type="Pfam" id="PF00078">
    <property type="entry name" value="RVT_1"/>
    <property type="match status" value="1"/>
</dbReference>
<comment type="caution">
    <text evidence="3">The sequence shown here is derived from an EMBL/GenBank/DDBJ whole genome shotgun (WGS) entry which is preliminary data.</text>
</comment>
<protein>
    <recommendedName>
        <fullName evidence="5">Reverse transcriptase domain-containing protein</fullName>
    </recommendedName>
</protein>
<evidence type="ECO:0000313" key="3">
    <source>
        <dbReference type="EMBL" id="KAK7592951.1"/>
    </source>
</evidence>
<proteinExistence type="predicted"/>
<dbReference type="InterPro" id="IPR006578">
    <property type="entry name" value="MADF-dom"/>
</dbReference>
<evidence type="ECO:0000259" key="1">
    <source>
        <dbReference type="Pfam" id="PF00078"/>
    </source>
</evidence>
<evidence type="ECO:0000259" key="2">
    <source>
        <dbReference type="Pfam" id="PF10545"/>
    </source>
</evidence>
<organism evidence="3 4">
    <name type="scientific">Parthenolecanium corni</name>
    <dbReference type="NCBI Taxonomy" id="536013"/>
    <lineage>
        <taxon>Eukaryota</taxon>
        <taxon>Metazoa</taxon>
        <taxon>Ecdysozoa</taxon>
        <taxon>Arthropoda</taxon>
        <taxon>Hexapoda</taxon>
        <taxon>Insecta</taxon>
        <taxon>Pterygota</taxon>
        <taxon>Neoptera</taxon>
        <taxon>Paraneoptera</taxon>
        <taxon>Hemiptera</taxon>
        <taxon>Sternorrhyncha</taxon>
        <taxon>Coccoidea</taxon>
        <taxon>Coccidae</taxon>
        <taxon>Parthenolecanium</taxon>
    </lineage>
</organism>
<dbReference type="Pfam" id="PF10545">
    <property type="entry name" value="MADF_DNA_bdg"/>
    <property type="match status" value="1"/>
</dbReference>
<gene>
    <name evidence="3" type="ORF">V9T40_007703</name>
</gene>
<reference evidence="3 4" key="1">
    <citation type="submission" date="2024-03" db="EMBL/GenBank/DDBJ databases">
        <title>Adaptation during the transition from Ophiocordyceps entomopathogen to insect associate is accompanied by gene loss and intensified selection.</title>
        <authorList>
            <person name="Ward C.M."/>
            <person name="Onetto C.A."/>
            <person name="Borneman A.R."/>
        </authorList>
    </citation>
    <scope>NUCLEOTIDE SEQUENCE [LARGE SCALE GENOMIC DNA]</scope>
    <source>
        <strain evidence="3">AWRI1</strain>
        <tissue evidence="3">Single Adult Female</tissue>
    </source>
</reference>
<feature type="domain" description="MADF" evidence="2">
    <location>
        <begin position="5"/>
        <end position="52"/>
    </location>
</feature>
<evidence type="ECO:0008006" key="5">
    <source>
        <dbReference type="Google" id="ProtNLM"/>
    </source>
</evidence>
<dbReference type="AlphaFoldDB" id="A0AAN9TM57"/>
<dbReference type="EMBL" id="JBBCAQ010000020">
    <property type="protein sequence ID" value="KAK7592951.1"/>
    <property type="molecule type" value="Genomic_DNA"/>
</dbReference>
<keyword evidence="4" id="KW-1185">Reference proteome</keyword>